<dbReference type="Proteomes" id="UP000681967">
    <property type="component" value="Unassembled WGS sequence"/>
</dbReference>
<accession>A0A8S2TSL5</accession>
<reference evidence="1" key="1">
    <citation type="submission" date="2021-02" db="EMBL/GenBank/DDBJ databases">
        <authorList>
            <person name="Nowell W R."/>
        </authorList>
    </citation>
    <scope>NUCLEOTIDE SEQUENCE</scope>
</reference>
<gene>
    <name evidence="1" type="ORF">BYL167_LOCUS27656</name>
</gene>
<organism evidence="1 2">
    <name type="scientific">Rotaria magnacalcarata</name>
    <dbReference type="NCBI Taxonomy" id="392030"/>
    <lineage>
        <taxon>Eukaryota</taxon>
        <taxon>Metazoa</taxon>
        <taxon>Spiralia</taxon>
        <taxon>Gnathifera</taxon>
        <taxon>Rotifera</taxon>
        <taxon>Eurotatoria</taxon>
        <taxon>Bdelloidea</taxon>
        <taxon>Philodinida</taxon>
        <taxon>Philodinidae</taxon>
        <taxon>Rotaria</taxon>
    </lineage>
</organism>
<comment type="caution">
    <text evidence="1">The sequence shown here is derived from an EMBL/GenBank/DDBJ whole genome shotgun (WGS) entry which is preliminary data.</text>
</comment>
<protein>
    <submittedName>
        <fullName evidence="1">Uncharacterized protein</fullName>
    </submittedName>
</protein>
<sequence length="58" mass="6609">MEANYTCPTVVHRPPNTKYIQVAEQVLQTTLPIAMIQYPQPITSTKLNSDLQQLVHDE</sequence>
<evidence type="ECO:0000313" key="1">
    <source>
        <dbReference type="EMBL" id="CAF4305014.1"/>
    </source>
</evidence>
<evidence type="ECO:0000313" key="2">
    <source>
        <dbReference type="Proteomes" id="UP000681967"/>
    </source>
</evidence>
<feature type="non-terminal residue" evidence="1">
    <location>
        <position position="1"/>
    </location>
</feature>
<dbReference type="EMBL" id="CAJOBH010036448">
    <property type="protein sequence ID" value="CAF4305014.1"/>
    <property type="molecule type" value="Genomic_DNA"/>
</dbReference>
<dbReference type="AlphaFoldDB" id="A0A8S2TSL5"/>
<name>A0A8S2TSL5_9BILA</name>
<proteinExistence type="predicted"/>